<gene>
    <name evidence="17" type="ORF">B9G99_15225</name>
</gene>
<evidence type="ECO:0000259" key="16">
    <source>
        <dbReference type="Pfam" id="PF08345"/>
    </source>
</evidence>
<name>A0A2Z2HKD6_9GAMM</name>
<keyword evidence="10 12" id="KW-0975">Bacterial flagellum</keyword>
<evidence type="ECO:0000256" key="4">
    <source>
        <dbReference type="ARBA" id="ARBA00007971"/>
    </source>
</evidence>
<evidence type="ECO:0000256" key="6">
    <source>
        <dbReference type="ARBA" id="ARBA00022475"/>
    </source>
</evidence>
<dbReference type="PANTHER" id="PTHR30046:SF0">
    <property type="entry name" value="FLAGELLAR M-RING PROTEIN"/>
    <property type="match status" value="1"/>
</dbReference>
<keyword evidence="18" id="KW-1185">Reference proteome</keyword>
<evidence type="ECO:0000256" key="1">
    <source>
        <dbReference type="ARBA" id="ARBA00003820"/>
    </source>
</evidence>
<evidence type="ECO:0000256" key="14">
    <source>
        <dbReference type="SAM" id="Phobius"/>
    </source>
</evidence>
<dbReference type="InterPro" id="IPR006182">
    <property type="entry name" value="FliF_N_dom"/>
</dbReference>
<evidence type="ECO:0000256" key="12">
    <source>
        <dbReference type="PIRNR" id="PIRNR004862"/>
    </source>
</evidence>
<dbReference type="Pfam" id="PF01514">
    <property type="entry name" value="YscJ_FliF"/>
    <property type="match status" value="1"/>
</dbReference>
<keyword evidence="17" id="KW-0969">Cilium</keyword>
<keyword evidence="9 14" id="KW-0472">Membrane</keyword>
<proteinExistence type="inferred from homology"/>
<dbReference type="GO" id="GO:0009431">
    <property type="term" value="C:bacterial-type flagellum basal body, MS ring"/>
    <property type="evidence" value="ECO:0007669"/>
    <property type="project" value="InterPro"/>
</dbReference>
<feature type="compositionally biased region" description="Acidic residues" evidence="13">
    <location>
        <begin position="525"/>
        <end position="536"/>
    </location>
</feature>
<feature type="transmembrane region" description="Helical" evidence="14">
    <location>
        <begin position="26"/>
        <end position="46"/>
    </location>
</feature>
<feature type="region of interest" description="Disordered" evidence="13">
    <location>
        <begin position="278"/>
        <end position="375"/>
    </location>
</feature>
<evidence type="ECO:0000256" key="2">
    <source>
        <dbReference type="ARBA" id="ARBA00004117"/>
    </source>
</evidence>
<dbReference type="GO" id="GO:0003774">
    <property type="term" value="F:cytoskeletal motor activity"/>
    <property type="evidence" value="ECO:0007669"/>
    <property type="project" value="InterPro"/>
</dbReference>
<feature type="compositionally biased region" description="Polar residues" evidence="13">
    <location>
        <begin position="356"/>
        <end position="375"/>
    </location>
</feature>
<feature type="compositionally biased region" description="Low complexity" evidence="13">
    <location>
        <begin position="508"/>
        <end position="519"/>
    </location>
</feature>
<feature type="domain" description="Flagellar M-ring N-terminal" evidence="15">
    <location>
        <begin position="47"/>
        <end position="222"/>
    </location>
</feature>
<dbReference type="Proteomes" id="UP000250025">
    <property type="component" value="Chromosome"/>
</dbReference>
<feature type="compositionally biased region" description="Polar residues" evidence="13">
    <location>
        <begin position="282"/>
        <end position="292"/>
    </location>
</feature>
<dbReference type="PRINTS" id="PR01009">
    <property type="entry name" value="FLGMRINGFLIF"/>
</dbReference>
<evidence type="ECO:0000313" key="17">
    <source>
        <dbReference type="EMBL" id="ARS54061.1"/>
    </source>
</evidence>
<comment type="subcellular location">
    <subcellularLocation>
        <location evidence="2 12">Bacterial flagellum basal body</location>
    </subcellularLocation>
    <subcellularLocation>
        <location evidence="3">Cell membrane</location>
        <topology evidence="3">Multi-pass membrane protein</topology>
    </subcellularLocation>
</comment>
<feature type="region of interest" description="Disordered" evidence="13">
    <location>
        <begin position="507"/>
        <end position="546"/>
    </location>
</feature>
<keyword evidence="17" id="KW-0282">Flagellum</keyword>
<evidence type="ECO:0000256" key="3">
    <source>
        <dbReference type="ARBA" id="ARBA00004651"/>
    </source>
</evidence>
<feature type="compositionally biased region" description="Low complexity" evidence="13">
    <location>
        <begin position="330"/>
        <end position="355"/>
    </location>
</feature>
<dbReference type="Pfam" id="PF08345">
    <property type="entry name" value="YscJ_FliF_C"/>
    <property type="match status" value="1"/>
</dbReference>
<organism evidence="17 18">
    <name type="scientific">Kushneria konosiri</name>
    <dbReference type="NCBI Taxonomy" id="698828"/>
    <lineage>
        <taxon>Bacteria</taxon>
        <taxon>Pseudomonadati</taxon>
        <taxon>Pseudomonadota</taxon>
        <taxon>Gammaproteobacteria</taxon>
        <taxon>Oceanospirillales</taxon>
        <taxon>Halomonadaceae</taxon>
        <taxon>Kushneria</taxon>
    </lineage>
</organism>
<dbReference type="InterPro" id="IPR000067">
    <property type="entry name" value="FlgMring_FliF"/>
</dbReference>
<evidence type="ECO:0000256" key="9">
    <source>
        <dbReference type="ARBA" id="ARBA00023136"/>
    </source>
</evidence>
<evidence type="ECO:0000256" key="13">
    <source>
        <dbReference type="SAM" id="MobiDB-lite"/>
    </source>
</evidence>
<sequence length="583" mass="63299">MSAQATQGTDQKLSGLMDRLKANPRLPLIVAGAAAIAILVVLFLWARSPDYRVLFSNLSDSDGGVIIARLDQMQVPYRFSEGGQAILIPAEQVEQTRMALASEGLPKGGGVGFELMDGQSFGISQFAEHVNYQRALEGELARSIESIDSVQTARVHLAMPQESVFVRDRRQPSASVILTLYRNRAVSEGQVSAITHLVSASVSNLPVNQVTVVDQNGNLLSQPAGNDTRNLNDAQLKYTAQVEENYRKRIEALLATIVGHSNVRAQVTASIDFSVGEHTQETYDPNQDPNQASVRSIQSSESEQIGSNSVGGVPGALSNQPAPNVASPVQNANNQNNAQNGQNNGQNGQANGAQATTEPQPVQPRSTTKGSTTNYEVNRLIRHVQEDTGQVERLSVAVVVNYRDQIGEDGQTQMVALSDDEMAKIQRLVREGMGYSEARGDSLEVVNAAFSQQAEAQAPTLAWYENPDIISLAKTLGRYLLIAIVAFILWRKLLKPLVERQRTLMVPAGSQSAGTSSGTLLATAGDDEDDESEPSDIAEQIAKKQKRRQRIEHETLLSSVRDQAQKDPRMVAMILRGWINGKD</sequence>
<comment type="similarity">
    <text evidence="4 12">Belongs to the FliF family.</text>
</comment>
<dbReference type="InterPro" id="IPR013556">
    <property type="entry name" value="Flag_M-ring_C"/>
</dbReference>
<dbReference type="GO" id="GO:0071973">
    <property type="term" value="P:bacterial-type flagellum-dependent cell motility"/>
    <property type="evidence" value="ECO:0007669"/>
    <property type="project" value="InterPro"/>
</dbReference>
<feature type="compositionally biased region" description="Low complexity" evidence="13">
    <location>
        <begin position="293"/>
        <end position="310"/>
    </location>
</feature>
<dbReference type="InterPro" id="IPR043427">
    <property type="entry name" value="YscJ/FliF"/>
</dbReference>
<evidence type="ECO:0000256" key="7">
    <source>
        <dbReference type="ARBA" id="ARBA00022692"/>
    </source>
</evidence>
<dbReference type="OrthoDB" id="8554211at2"/>
<evidence type="ECO:0000256" key="11">
    <source>
        <dbReference type="ARBA" id="ARBA00025936"/>
    </source>
</evidence>
<evidence type="ECO:0000313" key="18">
    <source>
        <dbReference type="Proteomes" id="UP000250025"/>
    </source>
</evidence>
<dbReference type="PANTHER" id="PTHR30046">
    <property type="entry name" value="FLAGELLAR M-RING PROTEIN"/>
    <property type="match status" value="1"/>
</dbReference>
<comment type="subunit">
    <text evidence="11">The basal body constitutes a major portion of the flagellar organelle and consists of four rings (L,P,S, and M) mounted on a central rod. The M ring is integral to the inner membrane of the cell and may be connected to the flagellar rod via the S ring. The S (supramembrane ring) lies just distal to the M ring. The L and P rings lie in the outer membrane and the periplasmic space, respectively.</text>
</comment>
<dbReference type="PIRSF" id="PIRSF004862">
    <property type="entry name" value="FliF"/>
    <property type="match status" value="1"/>
</dbReference>
<dbReference type="RefSeq" id="WP_086622933.1">
    <property type="nucleotide sequence ID" value="NZ_CP021323.1"/>
</dbReference>
<keyword evidence="8 14" id="KW-1133">Transmembrane helix</keyword>
<dbReference type="Gene3D" id="3.30.300.30">
    <property type="match status" value="1"/>
</dbReference>
<reference evidence="17 18" key="1">
    <citation type="journal article" date="2017" name="Int. J. Syst. Evol. Microbiol.">
        <title>Kushneria konosiri sp. nov., isolated from the Korean salt-fermented seafood Daemi-jeot.</title>
        <authorList>
            <person name="Yun J.H."/>
            <person name="Park S.K."/>
            <person name="Lee J.Y."/>
            <person name="Jung M.J."/>
            <person name="Bae J.W."/>
        </authorList>
    </citation>
    <scope>NUCLEOTIDE SEQUENCE [LARGE SCALE GENOMIC DNA]</scope>
    <source>
        <strain evidence="17 18">X49</strain>
    </source>
</reference>
<accession>A0A2Z2HKD6</accession>
<feature type="domain" description="Flagellar M-ring C-terminal" evidence="16">
    <location>
        <begin position="254"/>
        <end position="450"/>
    </location>
</feature>
<dbReference type="NCBIfam" id="TIGR00206">
    <property type="entry name" value="fliF"/>
    <property type="match status" value="1"/>
</dbReference>
<evidence type="ECO:0000259" key="15">
    <source>
        <dbReference type="Pfam" id="PF01514"/>
    </source>
</evidence>
<dbReference type="KEGG" id="kus:B9G99_15225"/>
<protein>
    <recommendedName>
        <fullName evidence="5 12">Flagellar M-ring protein</fullName>
    </recommendedName>
</protein>
<keyword evidence="17" id="KW-0966">Cell projection</keyword>
<keyword evidence="7 14" id="KW-0812">Transmembrane</keyword>
<comment type="function">
    <text evidence="1 12">The M ring may be actively involved in energy transduction.</text>
</comment>
<dbReference type="InterPro" id="IPR045851">
    <property type="entry name" value="AMP-bd_C_sf"/>
</dbReference>
<dbReference type="AlphaFoldDB" id="A0A2Z2HKD6"/>
<dbReference type="EMBL" id="CP021323">
    <property type="protein sequence ID" value="ARS54061.1"/>
    <property type="molecule type" value="Genomic_DNA"/>
</dbReference>
<keyword evidence="6" id="KW-1003">Cell membrane</keyword>
<evidence type="ECO:0000256" key="8">
    <source>
        <dbReference type="ARBA" id="ARBA00022989"/>
    </source>
</evidence>
<evidence type="ECO:0000256" key="5">
    <source>
        <dbReference type="ARBA" id="ARBA00017949"/>
    </source>
</evidence>
<dbReference type="GO" id="GO:0005886">
    <property type="term" value="C:plasma membrane"/>
    <property type="evidence" value="ECO:0007669"/>
    <property type="project" value="UniProtKB-SubCell"/>
</dbReference>
<evidence type="ECO:0000256" key="10">
    <source>
        <dbReference type="ARBA" id="ARBA00023143"/>
    </source>
</evidence>